<evidence type="ECO:0000313" key="3">
    <source>
        <dbReference type="Proteomes" id="UP000235672"/>
    </source>
</evidence>
<dbReference type="OrthoDB" id="3517148at2759"/>
<name>A0A2J6PD53_9HELO</name>
<comment type="similarity">
    <text evidence="1">Belongs to the FAD-binding monooxygenase family.</text>
</comment>
<dbReference type="Pfam" id="PF13450">
    <property type="entry name" value="NAD_binding_8"/>
    <property type="match status" value="1"/>
</dbReference>
<dbReference type="InterPro" id="IPR036188">
    <property type="entry name" value="FAD/NAD-bd_sf"/>
</dbReference>
<evidence type="ECO:0000256" key="1">
    <source>
        <dbReference type="ARBA" id="ARBA00010139"/>
    </source>
</evidence>
<dbReference type="EMBL" id="KZ613586">
    <property type="protein sequence ID" value="PMD11970.1"/>
    <property type="molecule type" value="Genomic_DNA"/>
</dbReference>
<dbReference type="STRING" id="1745343.A0A2J6PD53"/>
<dbReference type="SUPFAM" id="SSF51905">
    <property type="entry name" value="FAD/NAD(P)-binding domain"/>
    <property type="match status" value="2"/>
</dbReference>
<protein>
    <submittedName>
        <fullName evidence="2">FAD/NAD(P)-binding domain-containing protein</fullName>
    </submittedName>
</protein>
<dbReference type="Gene3D" id="3.50.50.60">
    <property type="entry name" value="FAD/NAD(P)-binding domain"/>
    <property type="match status" value="2"/>
</dbReference>
<dbReference type="Proteomes" id="UP000235672">
    <property type="component" value="Unassembled WGS sequence"/>
</dbReference>
<sequence>MNSSGVPLDVIIIGAGLSGICAGIQLESKFKNATFEIFDKAIDLGGTWSENTYPNLSCDIPSQRASKLYSYSFAPNPDWSTTYASQPEILAYIRRITKNLQSRIHLHQECVSAQWLEDTDLWRVEFLDTTTNEAFVRHSRVLCTAVGFLDIPKGPESYFEGKDVVIVGNGASANQFIPWLLKSTEKTAPSQYRSILVPSYSFGAKRAILDYRYLASLHDPKAKLIKSKSLRVISANQIGDESGVTYPAHIIILANGFKTAHLLTPMIITGLNGLNLRDIWERRPDGARAYMGVMVSGFPSLFLLTGPNTLLSGHSTLLGIEHSVTYILRLLESLLGSKVLSNQPSASKIEVKKEAEGDFNRFVERRMKGLVYTSDIST</sequence>
<dbReference type="AlphaFoldDB" id="A0A2J6PD53"/>
<dbReference type="PRINTS" id="PR00469">
    <property type="entry name" value="PNDRDTASEII"/>
</dbReference>
<reference evidence="2 3" key="1">
    <citation type="submission" date="2016-05" db="EMBL/GenBank/DDBJ databases">
        <title>A degradative enzymes factory behind the ericoid mycorrhizal symbiosis.</title>
        <authorList>
            <consortium name="DOE Joint Genome Institute"/>
            <person name="Martino E."/>
            <person name="Morin E."/>
            <person name="Grelet G."/>
            <person name="Kuo A."/>
            <person name="Kohler A."/>
            <person name="Daghino S."/>
            <person name="Barry K."/>
            <person name="Choi C."/>
            <person name="Cichocki N."/>
            <person name="Clum A."/>
            <person name="Copeland A."/>
            <person name="Hainaut M."/>
            <person name="Haridas S."/>
            <person name="Labutti K."/>
            <person name="Lindquist E."/>
            <person name="Lipzen A."/>
            <person name="Khouja H.-R."/>
            <person name="Murat C."/>
            <person name="Ohm R."/>
            <person name="Olson A."/>
            <person name="Spatafora J."/>
            <person name="Veneault-Fourrey C."/>
            <person name="Henrissat B."/>
            <person name="Grigoriev I."/>
            <person name="Martin F."/>
            <person name="Perotto S."/>
        </authorList>
    </citation>
    <scope>NUCLEOTIDE SEQUENCE [LARGE SCALE GENOMIC DNA]</scope>
    <source>
        <strain evidence="2 3">UAMH 7357</strain>
    </source>
</reference>
<keyword evidence="3" id="KW-1185">Reference proteome</keyword>
<accession>A0A2J6PD53</accession>
<dbReference type="InterPro" id="IPR051209">
    <property type="entry name" value="FAD-bind_Monooxygenase_sf"/>
</dbReference>
<evidence type="ECO:0000313" key="2">
    <source>
        <dbReference type="EMBL" id="PMD11970.1"/>
    </source>
</evidence>
<gene>
    <name evidence="2" type="ORF">NA56DRAFT_756963</name>
</gene>
<dbReference type="PANTHER" id="PTHR42877:SF5">
    <property type="entry name" value="L-ORNITHINE N(5)-MONOOXYGENASE-RELATED"/>
    <property type="match status" value="1"/>
</dbReference>
<organism evidence="2 3">
    <name type="scientific">Hyaloscypha hepaticicola</name>
    <dbReference type="NCBI Taxonomy" id="2082293"/>
    <lineage>
        <taxon>Eukaryota</taxon>
        <taxon>Fungi</taxon>
        <taxon>Dikarya</taxon>
        <taxon>Ascomycota</taxon>
        <taxon>Pezizomycotina</taxon>
        <taxon>Leotiomycetes</taxon>
        <taxon>Helotiales</taxon>
        <taxon>Hyaloscyphaceae</taxon>
        <taxon>Hyaloscypha</taxon>
    </lineage>
</organism>
<dbReference type="PANTHER" id="PTHR42877">
    <property type="entry name" value="L-ORNITHINE N(5)-MONOOXYGENASE-RELATED"/>
    <property type="match status" value="1"/>
</dbReference>
<proteinExistence type="inferred from homology"/>